<comment type="catalytic activity">
    <reaction evidence="8">
        <text>L-threonyl-[protein] + ATP = O-phospho-L-threonyl-[protein] + ADP + H(+)</text>
        <dbReference type="Rhea" id="RHEA:46608"/>
        <dbReference type="Rhea" id="RHEA-COMP:11060"/>
        <dbReference type="Rhea" id="RHEA-COMP:11605"/>
        <dbReference type="ChEBI" id="CHEBI:15378"/>
        <dbReference type="ChEBI" id="CHEBI:30013"/>
        <dbReference type="ChEBI" id="CHEBI:30616"/>
        <dbReference type="ChEBI" id="CHEBI:61977"/>
        <dbReference type="ChEBI" id="CHEBI:456216"/>
        <dbReference type="EC" id="2.7.11.1"/>
    </reaction>
</comment>
<evidence type="ECO:0000256" key="5">
    <source>
        <dbReference type="ARBA" id="ARBA00022741"/>
    </source>
</evidence>
<dbReference type="PROSITE" id="PS00108">
    <property type="entry name" value="PROTEIN_KINASE_ST"/>
    <property type="match status" value="1"/>
</dbReference>
<feature type="region of interest" description="Disordered" evidence="11">
    <location>
        <begin position="1114"/>
        <end position="1158"/>
    </location>
</feature>
<comment type="catalytic activity">
    <reaction evidence="9">
        <text>L-seryl-[protein] + ATP = O-phospho-L-seryl-[protein] + ADP + H(+)</text>
        <dbReference type="Rhea" id="RHEA:17989"/>
        <dbReference type="Rhea" id="RHEA-COMP:9863"/>
        <dbReference type="Rhea" id="RHEA-COMP:11604"/>
        <dbReference type="ChEBI" id="CHEBI:15378"/>
        <dbReference type="ChEBI" id="CHEBI:29999"/>
        <dbReference type="ChEBI" id="CHEBI:30616"/>
        <dbReference type="ChEBI" id="CHEBI:83421"/>
        <dbReference type="ChEBI" id="CHEBI:456216"/>
        <dbReference type="EC" id="2.7.11.1"/>
    </reaction>
</comment>
<feature type="region of interest" description="Disordered" evidence="11">
    <location>
        <begin position="1198"/>
        <end position="1222"/>
    </location>
</feature>
<dbReference type="PROSITE" id="PS00107">
    <property type="entry name" value="PROTEIN_KINASE_ATP"/>
    <property type="match status" value="1"/>
</dbReference>
<feature type="compositionally biased region" description="Low complexity" evidence="11">
    <location>
        <begin position="205"/>
        <end position="222"/>
    </location>
</feature>
<dbReference type="CDD" id="cd05598">
    <property type="entry name" value="STKc_LATS"/>
    <property type="match status" value="1"/>
</dbReference>
<evidence type="ECO:0000256" key="8">
    <source>
        <dbReference type="ARBA" id="ARBA00047899"/>
    </source>
</evidence>
<keyword evidence="2" id="KW-0723">Serine/threonine-protein kinase</keyword>
<feature type="binding site" evidence="10">
    <location>
        <position position="815"/>
    </location>
    <ligand>
        <name>ATP</name>
        <dbReference type="ChEBI" id="CHEBI:30616"/>
    </ligand>
</feature>
<dbReference type="PROSITE" id="PS50011">
    <property type="entry name" value="PROTEIN_KINASE_DOM"/>
    <property type="match status" value="1"/>
</dbReference>
<reference evidence="15" key="1">
    <citation type="submission" date="2025-08" db="UniProtKB">
        <authorList>
            <consortium name="RefSeq"/>
        </authorList>
    </citation>
    <scope>IDENTIFICATION</scope>
</reference>
<accession>A0ABM1EEU3</accession>
<keyword evidence="3" id="KW-0597">Phosphoprotein</keyword>
<evidence type="ECO:0000256" key="2">
    <source>
        <dbReference type="ARBA" id="ARBA00022527"/>
    </source>
</evidence>
<dbReference type="PANTHER" id="PTHR22988">
    <property type="entry name" value="MYOTONIC DYSTROPHY S/T KINASE-RELATED"/>
    <property type="match status" value="1"/>
</dbReference>
<keyword evidence="6" id="KW-0418">Kinase</keyword>
<evidence type="ECO:0000256" key="11">
    <source>
        <dbReference type="SAM" id="MobiDB-lite"/>
    </source>
</evidence>
<evidence type="ECO:0000256" key="1">
    <source>
        <dbReference type="ARBA" id="ARBA00012513"/>
    </source>
</evidence>
<feature type="region of interest" description="Disordered" evidence="11">
    <location>
        <begin position="641"/>
        <end position="710"/>
    </location>
</feature>
<dbReference type="GeneID" id="106811556"/>
<feature type="domain" description="AGC-kinase C-terminal" evidence="13">
    <location>
        <begin position="1099"/>
        <end position="1182"/>
    </location>
</feature>
<evidence type="ECO:0000256" key="4">
    <source>
        <dbReference type="ARBA" id="ARBA00022679"/>
    </source>
</evidence>
<feature type="compositionally biased region" description="Low complexity" evidence="11">
    <location>
        <begin position="399"/>
        <end position="411"/>
    </location>
</feature>
<feature type="region of interest" description="Disordered" evidence="11">
    <location>
        <begin position="399"/>
        <end position="419"/>
    </location>
</feature>
<dbReference type="Proteomes" id="UP000695022">
    <property type="component" value="Unplaced"/>
</dbReference>
<feature type="compositionally biased region" description="Polar residues" evidence="11">
    <location>
        <begin position="192"/>
        <end position="204"/>
    </location>
</feature>
<dbReference type="SMART" id="SM00133">
    <property type="entry name" value="S_TK_X"/>
    <property type="match status" value="1"/>
</dbReference>
<dbReference type="EC" id="2.7.11.1" evidence="1"/>
<dbReference type="InterPro" id="IPR017441">
    <property type="entry name" value="Protein_kinase_ATP_BS"/>
</dbReference>
<keyword evidence="5 10" id="KW-0547">Nucleotide-binding</keyword>
<feature type="compositionally biased region" description="Acidic residues" evidence="11">
    <location>
        <begin position="690"/>
        <end position="705"/>
    </location>
</feature>
<dbReference type="RefSeq" id="XP_014670714.1">
    <property type="nucleotide sequence ID" value="XM_014815228.1"/>
</dbReference>
<dbReference type="InterPro" id="IPR008271">
    <property type="entry name" value="Ser/Thr_kinase_AS"/>
</dbReference>
<feature type="compositionally biased region" description="Polar residues" evidence="11">
    <location>
        <begin position="237"/>
        <end position="259"/>
    </location>
</feature>
<sequence length="1222" mass="134919">MIRREVERNVWRGQKPPPAYPGSSRQAPAQELADSPARRVLPSPNGTSERLELIQIKSGVALPQDGRVSVPKSASSSSGYHQQALAQIKSSLLPYENGPIPLTTHKVHDSCAFSNSELPATQHQHYSHGFEQDHPGKGIRRVEGDFEFVNRYENTDPPNGVLRRTPGVTAKVLRNPSFEGRRDLVVNVQRASPQLETASSSRSDSPSVTISCTPSSSTSDRSLLYVQVPASEPGTRSHITGSQPSVVHTSRQHLQNANGHHTPPPAAQCVAAASRDSPSPQLDLRAQVALPQVGRRISPVPAGGIYGYAGSSSSQCSTPQRGVSPVPPNRNIVINAGHSVSLQLCGESTLCTVQMGQKQSVINKRTTPPPAYLANMHIDTPSYARRPCQIASFNVSTNSSSGAASTSSLTSQHCQHSDTPSILQRMAVLSETSAGKQAVSSLAPGSRHAVAPAAVGPAPAQAWTARQAKAPIMQSKSTHVPKPALQTAVVPVNPNSVPTTNPPSYPSNHANVKRTDPPAYPVRVSAPPSYSQPTSTPGFVYPQSNVCVPATDPPSYDESVANQNRLAYNAVVPITEPPCYTTMVQAHIMSPLTNELQSVSIGQAAAYAAGNCPPSVCSTRSSNSDHTNAITVSTDFLSDSPYSASHSPLSTTSSPSTNSDYADIRNPPPPYPHRHSSPVPERRKKKPSIDDNESAEAEEAEEEEQSRESVIVKNYSPQAYKFYMEQHVENLMKIYQQRVERRRQLEKEMDKVGLSEEAQCEIRRLLQQKESNYMRLKRAKMDKSMFKKLKTLGIGAFGEVALVRKIDSGQLYAMKTLRKSDVLRRNQVAHVKAERDILAEADNEWVVKLYYSFQNKDNLYFVMEYIPGGDMMSLLIKFQIFQEPLARFYIAELVCAIESVHRMGFIHRDIKPDNILVDREGHIKLTDFGLCTGFRWTHNSKYYQKGNHNRQDSMDPDENWEIGNNCKCIGSSSGLKSEKPLERRRRRQHLRCLAHSLVGTPNYIAPEVLLRMGYTQLCDWWSVGVILYEMVVGQPPFHANTPAETQQKVINWQHSLHIPKEASISAAAEDIIYRLLTSPDERIGREGDGDGIKSHPFFSEIDWSTGLRRQAAPYIPTIRHSTDTSNFDPVDPDRLRHSDSNSGDEKEKKKANSDWNHENGKYPEHAFIEFTFRRFFDDGGHLLFPMSATILEQPGLEELGSDFGENGAQGGDRQDSQNPVYV</sequence>
<feature type="region of interest" description="Disordered" evidence="11">
    <location>
        <begin position="192"/>
        <end position="278"/>
    </location>
</feature>
<evidence type="ECO:0000313" key="14">
    <source>
        <dbReference type="Proteomes" id="UP000695022"/>
    </source>
</evidence>
<dbReference type="Pfam" id="PF00069">
    <property type="entry name" value="Pkinase"/>
    <property type="match status" value="2"/>
</dbReference>
<protein>
    <recommendedName>
        <fullName evidence="1">non-specific serine/threonine protein kinase</fullName>
        <ecNumber evidence="1">2.7.11.1</ecNumber>
    </recommendedName>
</protein>
<feature type="compositionally biased region" description="Low complexity" evidence="11">
    <location>
        <begin position="643"/>
        <end position="659"/>
    </location>
</feature>
<dbReference type="InterPro" id="IPR000961">
    <property type="entry name" value="AGC-kinase_C"/>
</dbReference>
<evidence type="ECO:0000259" key="13">
    <source>
        <dbReference type="PROSITE" id="PS51285"/>
    </source>
</evidence>
<feature type="domain" description="Protein kinase" evidence="12">
    <location>
        <begin position="786"/>
        <end position="1098"/>
    </location>
</feature>
<organism evidence="14 15">
    <name type="scientific">Priapulus caudatus</name>
    <name type="common">Priapulid worm</name>
    <dbReference type="NCBI Taxonomy" id="37621"/>
    <lineage>
        <taxon>Eukaryota</taxon>
        <taxon>Metazoa</taxon>
        <taxon>Ecdysozoa</taxon>
        <taxon>Scalidophora</taxon>
        <taxon>Priapulida</taxon>
        <taxon>Priapulimorpha</taxon>
        <taxon>Priapulimorphida</taxon>
        <taxon>Priapulidae</taxon>
        <taxon>Priapulus</taxon>
    </lineage>
</organism>
<dbReference type="Gene3D" id="1.10.510.10">
    <property type="entry name" value="Transferase(Phosphotransferase) domain 1"/>
    <property type="match status" value="2"/>
</dbReference>
<keyword evidence="4" id="KW-0808">Transferase</keyword>
<dbReference type="InterPro" id="IPR050839">
    <property type="entry name" value="Rho-assoc_Ser/Thr_Kinase"/>
</dbReference>
<keyword evidence="7 10" id="KW-0067">ATP-binding</keyword>
<evidence type="ECO:0000256" key="7">
    <source>
        <dbReference type="ARBA" id="ARBA00022840"/>
    </source>
</evidence>
<feature type="compositionally biased region" description="Basic residues" evidence="11">
    <location>
        <begin position="672"/>
        <end position="686"/>
    </location>
</feature>
<evidence type="ECO:0000256" key="10">
    <source>
        <dbReference type="PROSITE-ProRule" id="PRU10141"/>
    </source>
</evidence>
<name>A0ABM1EEU3_PRICU</name>
<feature type="region of interest" description="Disordered" evidence="11">
    <location>
        <begin position="1"/>
        <end position="48"/>
    </location>
</feature>
<evidence type="ECO:0000256" key="3">
    <source>
        <dbReference type="ARBA" id="ARBA00022553"/>
    </source>
</evidence>
<evidence type="ECO:0000256" key="9">
    <source>
        <dbReference type="ARBA" id="ARBA00048679"/>
    </source>
</evidence>
<dbReference type="InterPro" id="IPR049761">
    <property type="entry name" value="LATS1-like_MobB"/>
</dbReference>
<evidence type="ECO:0000256" key="6">
    <source>
        <dbReference type="ARBA" id="ARBA00022777"/>
    </source>
</evidence>
<dbReference type="SMART" id="SM00220">
    <property type="entry name" value="S_TKc"/>
    <property type="match status" value="1"/>
</dbReference>
<evidence type="ECO:0000259" key="12">
    <source>
        <dbReference type="PROSITE" id="PS50011"/>
    </source>
</evidence>
<dbReference type="SUPFAM" id="SSF56112">
    <property type="entry name" value="Protein kinase-like (PK-like)"/>
    <property type="match status" value="1"/>
</dbReference>
<dbReference type="InterPro" id="IPR011009">
    <property type="entry name" value="Kinase-like_dom_sf"/>
</dbReference>
<dbReference type="PROSITE" id="PS51285">
    <property type="entry name" value="AGC_KINASE_CTER"/>
    <property type="match status" value="1"/>
</dbReference>
<proteinExistence type="predicted"/>
<evidence type="ECO:0000313" key="15">
    <source>
        <dbReference type="RefSeq" id="XP_014670714.1"/>
    </source>
</evidence>
<keyword evidence="14" id="KW-1185">Reference proteome</keyword>
<feature type="compositionally biased region" description="Basic and acidic residues" evidence="11">
    <location>
        <begin position="1"/>
        <end position="10"/>
    </location>
</feature>
<feature type="compositionally biased region" description="Basic and acidic residues" evidence="11">
    <location>
        <begin position="1131"/>
        <end position="1158"/>
    </location>
</feature>
<dbReference type="InterPro" id="IPR000719">
    <property type="entry name" value="Prot_kinase_dom"/>
</dbReference>
<gene>
    <name evidence="15" type="primary">LOC106811556</name>
</gene>
<dbReference type="PANTHER" id="PTHR22988:SF76">
    <property type="entry name" value="CHROMOSOME UNDETERMINED SCAFFOLD_135, WHOLE GENOME SHOTGUN SEQUENCE"/>
    <property type="match status" value="1"/>
</dbReference>
<dbReference type="CDD" id="cd21778">
    <property type="entry name" value="MobB_LATS1"/>
    <property type="match status" value="1"/>
</dbReference>
<dbReference type="Gene3D" id="3.30.200.20">
    <property type="entry name" value="Phosphorylase Kinase, domain 1"/>
    <property type="match status" value="2"/>
</dbReference>